<keyword evidence="5" id="KW-0347">Helicase</keyword>
<evidence type="ECO:0000259" key="9">
    <source>
        <dbReference type="PROSITE" id="PS51192"/>
    </source>
</evidence>
<dbReference type="InterPro" id="IPR027417">
    <property type="entry name" value="P-loop_NTPase"/>
</dbReference>
<dbReference type="InterPro" id="IPR014001">
    <property type="entry name" value="Helicase_ATP-bd"/>
</dbReference>
<organism evidence="11 12">
    <name type="scientific">Fusarium ambrosium</name>
    <dbReference type="NCBI Taxonomy" id="131363"/>
    <lineage>
        <taxon>Eukaryota</taxon>
        <taxon>Fungi</taxon>
        <taxon>Dikarya</taxon>
        <taxon>Ascomycota</taxon>
        <taxon>Pezizomycotina</taxon>
        <taxon>Sordariomycetes</taxon>
        <taxon>Hypocreomycetidae</taxon>
        <taxon>Hypocreales</taxon>
        <taxon>Nectriaceae</taxon>
        <taxon>Fusarium</taxon>
        <taxon>Fusarium solani species complex</taxon>
    </lineage>
</organism>
<dbReference type="InterPro" id="IPR001650">
    <property type="entry name" value="Helicase_C-like"/>
</dbReference>
<evidence type="ECO:0000256" key="7">
    <source>
        <dbReference type="ARBA" id="ARBA00023187"/>
    </source>
</evidence>
<keyword evidence="12" id="KW-1185">Reference proteome</keyword>
<evidence type="ECO:0000256" key="4">
    <source>
        <dbReference type="ARBA" id="ARBA00022801"/>
    </source>
</evidence>
<dbReference type="Gene3D" id="3.40.50.300">
    <property type="entry name" value="P-loop containing nucleotide triphosphate hydrolases"/>
    <property type="match status" value="2"/>
</dbReference>
<dbReference type="InterPro" id="IPR002464">
    <property type="entry name" value="DNA/RNA_helicase_DEAH_CS"/>
</dbReference>
<evidence type="ECO:0000256" key="6">
    <source>
        <dbReference type="ARBA" id="ARBA00022840"/>
    </source>
</evidence>
<evidence type="ECO:0000256" key="3">
    <source>
        <dbReference type="ARBA" id="ARBA00022741"/>
    </source>
</evidence>
<evidence type="ECO:0000256" key="2">
    <source>
        <dbReference type="ARBA" id="ARBA00022664"/>
    </source>
</evidence>
<sequence length="719" mass="79706">MDSLVRNKTTAAEAMALEDGIKHPKPIQDGKLRPSQYFTMLHDRRELPVSQKREEFLALYQSEQVLVVVGKTGSGKSTQIPQFVLFDEWASRLKVACTHPRRIAALSVAKRVAEEMAVPLGEEVGYRVRFGAKMSKKTRLVYMTDGMLLSLAKGDLLFSEYSCVIVDEAHERTMATDILMALLKKAMSIRKDLKVVVMSATLDAAKFQAYFGGAKLLDVPGRTFPVDIRHLPEAVPHYPSAALRTVKQIHNSMGPGDILVFLTSISEIEQFCSEVRASTYNLETVALYSGVGPEKESLALAKSQPGSRKCVVATNVAETSVTIDGIVYVVDTGLVKQAGFNPRAGLHQLYTSTISKAAAGQRAGRAGRTQPGVCFRLYTEETYDDIFLGSAPPGLLTKPLTSEILMLSSIGFEAVGLFDFMDRPHCEVYYHGLEELIKMGFFETSGKITDKGREATKLPVDPVWYNAMVEGRKLGCLVEIVGIAALTAAQSQHSIFLRSFESRHDDDACRQTFARPMSDHISQLNVLHAYMEVKKDKSENAWCQHWHLNRRVLEEALRIRGLLVRSAKTLFGDITEGNMSSGDKNYTNNICKALARSLFCNVAIRDPGSKAAKGKGPVVENEGDLYLTVHRNHHASLHPDSALVGIKHEWVVFDKFIHSGWHQYLQTVTAIKPEWVIDLPYFQDDKLAVKRNGVLRQPYVKASLDQAHEKAAASTSTST</sequence>
<keyword evidence="2" id="KW-0507">mRNA processing</keyword>
<feature type="domain" description="Helicase C-terminal" evidence="10">
    <location>
        <begin position="245"/>
        <end position="411"/>
    </location>
</feature>
<dbReference type="InterPro" id="IPR011545">
    <property type="entry name" value="DEAD/DEAH_box_helicase_dom"/>
</dbReference>
<dbReference type="InterPro" id="IPR011709">
    <property type="entry name" value="DEAD-box_helicase_OB_fold"/>
</dbReference>
<dbReference type="PROSITE" id="PS00690">
    <property type="entry name" value="DEAH_ATP_HELICASE"/>
    <property type="match status" value="1"/>
</dbReference>
<dbReference type="PANTHER" id="PTHR18934:SF109">
    <property type="entry name" value="ATP-DEPENDENT RNA HELICASE DHX15 HOMOLOG"/>
    <property type="match status" value="1"/>
</dbReference>
<accession>A0A428UV64</accession>
<dbReference type="Pfam" id="PF00271">
    <property type="entry name" value="Helicase_C"/>
    <property type="match status" value="1"/>
</dbReference>
<gene>
    <name evidence="11" type="ORF">CDV31_002913</name>
</gene>
<dbReference type="PROSITE" id="PS51192">
    <property type="entry name" value="HELICASE_ATP_BIND_1"/>
    <property type="match status" value="1"/>
</dbReference>
<dbReference type="Proteomes" id="UP000288429">
    <property type="component" value="Unassembled WGS sequence"/>
</dbReference>
<dbReference type="SMART" id="SM00490">
    <property type="entry name" value="HELICc"/>
    <property type="match status" value="1"/>
</dbReference>
<comment type="caution">
    <text evidence="11">The sequence shown here is derived from an EMBL/GenBank/DDBJ whole genome shotgun (WGS) entry which is preliminary data.</text>
</comment>
<dbReference type="SMART" id="SM00487">
    <property type="entry name" value="DEXDc"/>
    <property type="match status" value="1"/>
</dbReference>
<dbReference type="GO" id="GO:0006397">
    <property type="term" value="P:mRNA processing"/>
    <property type="evidence" value="ECO:0007669"/>
    <property type="project" value="UniProtKB-KW"/>
</dbReference>
<protein>
    <recommendedName>
        <fullName evidence="1">RNA helicase</fullName>
        <ecNumber evidence="1">3.6.4.13</ecNumber>
    </recommendedName>
</protein>
<dbReference type="SUPFAM" id="SSF52540">
    <property type="entry name" value="P-loop containing nucleoside triphosphate hydrolases"/>
    <property type="match status" value="1"/>
</dbReference>
<evidence type="ECO:0000256" key="8">
    <source>
        <dbReference type="ARBA" id="ARBA00047984"/>
    </source>
</evidence>
<name>A0A428UV64_9HYPO</name>
<dbReference type="GO" id="GO:0008380">
    <property type="term" value="P:RNA splicing"/>
    <property type="evidence" value="ECO:0007669"/>
    <property type="project" value="UniProtKB-KW"/>
</dbReference>
<dbReference type="EC" id="3.6.4.13" evidence="1"/>
<dbReference type="GO" id="GO:0003723">
    <property type="term" value="F:RNA binding"/>
    <property type="evidence" value="ECO:0007669"/>
    <property type="project" value="TreeGrafter"/>
</dbReference>
<dbReference type="GO" id="GO:0005681">
    <property type="term" value="C:spliceosomal complex"/>
    <property type="evidence" value="ECO:0007669"/>
    <property type="project" value="TreeGrafter"/>
</dbReference>
<evidence type="ECO:0000313" key="11">
    <source>
        <dbReference type="EMBL" id="RSM18188.1"/>
    </source>
</evidence>
<dbReference type="GO" id="GO:0016787">
    <property type="term" value="F:hydrolase activity"/>
    <property type="evidence" value="ECO:0007669"/>
    <property type="project" value="UniProtKB-KW"/>
</dbReference>
<dbReference type="PROSITE" id="PS51194">
    <property type="entry name" value="HELICASE_CTER"/>
    <property type="match status" value="1"/>
</dbReference>
<keyword evidence="7" id="KW-0508">mRNA splicing</keyword>
<evidence type="ECO:0000256" key="5">
    <source>
        <dbReference type="ARBA" id="ARBA00022806"/>
    </source>
</evidence>
<feature type="domain" description="Helicase ATP-binding" evidence="9">
    <location>
        <begin position="57"/>
        <end position="220"/>
    </location>
</feature>
<keyword evidence="6" id="KW-0067">ATP-binding</keyword>
<dbReference type="EMBL" id="NIZV01000024">
    <property type="protein sequence ID" value="RSM18188.1"/>
    <property type="molecule type" value="Genomic_DNA"/>
</dbReference>
<evidence type="ECO:0000259" key="10">
    <source>
        <dbReference type="PROSITE" id="PS51194"/>
    </source>
</evidence>
<dbReference type="SMART" id="SM00847">
    <property type="entry name" value="HA2"/>
    <property type="match status" value="1"/>
</dbReference>
<dbReference type="PANTHER" id="PTHR18934">
    <property type="entry name" value="ATP-DEPENDENT RNA HELICASE"/>
    <property type="match status" value="1"/>
</dbReference>
<dbReference type="GO" id="GO:0003724">
    <property type="term" value="F:RNA helicase activity"/>
    <property type="evidence" value="ECO:0007669"/>
    <property type="project" value="UniProtKB-EC"/>
</dbReference>
<keyword evidence="3" id="KW-0547">Nucleotide-binding</keyword>
<reference evidence="11 12" key="1">
    <citation type="submission" date="2017-06" db="EMBL/GenBank/DDBJ databases">
        <title>Cmopartive genomic analysis of Ambrosia Fusariam Clade fungi.</title>
        <authorList>
            <person name="Stajich J.E."/>
            <person name="Carrillo J."/>
            <person name="Kijimoto T."/>
            <person name="Eskalen A."/>
            <person name="O'Donnell K."/>
            <person name="Kasson M."/>
        </authorList>
    </citation>
    <scope>NUCLEOTIDE SEQUENCE [LARGE SCALE GENOMIC DNA]</scope>
    <source>
        <strain evidence="11 12">NRRL 20438</strain>
    </source>
</reference>
<keyword evidence="4" id="KW-0378">Hydrolase</keyword>
<dbReference type="AlphaFoldDB" id="A0A428UV64"/>
<dbReference type="CDD" id="cd18791">
    <property type="entry name" value="SF2_C_RHA"/>
    <property type="match status" value="1"/>
</dbReference>
<dbReference type="Pfam" id="PF07717">
    <property type="entry name" value="OB_NTP_bind"/>
    <property type="match status" value="1"/>
</dbReference>
<dbReference type="GO" id="GO:0005524">
    <property type="term" value="F:ATP binding"/>
    <property type="evidence" value="ECO:0007669"/>
    <property type="project" value="UniProtKB-KW"/>
</dbReference>
<evidence type="ECO:0000313" key="12">
    <source>
        <dbReference type="Proteomes" id="UP000288429"/>
    </source>
</evidence>
<dbReference type="Pfam" id="PF00270">
    <property type="entry name" value="DEAD"/>
    <property type="match status" value="1"/>
</dbReference>
<comment type="catalytic activity">
    <reaction evidence="8">
        <text>ATP + H2O = ADP + phosphate + H(+)</text>
        <dbReference type="Rhea" id="RHEA:13065"/>
        <dbReference type="ChEBI" id="CHEBI:15377"/>
        <dbReference type="ChEBI" id="CHEBI:15378"/>
        <dbReference type="ChEBI" id="CHEBI:30616"/>
        <dbReference type="ChEBI" id="CHEBI:43474"/>
        <dbReference type="ChEBI" id="CHEBI:456216"/>
        <dbReference type="EC" id="3.6.4.13"/>
    </reaction>
</comment>
<dbReference type="Gene3D" id="1.20.120.1080">
    <property type="match status" value="1"/>
</dbReference>
<dbReference type="InterPro" id="IPR007502">
    <property type="entry name" value="Helicase-assoc_dom"/>
</dbReference>
<proteinExistence type="predicted"/>
<evidence type="ECO:0000256" key="1">
    <source>
        <dbReference type="ARBA" id="ARBA00012552"/>
    </source>
</evidence>